<evidence type="ECO:0000313" key="3">
    <source>
        <dbReference type="Proteomes" id="UP001458880"/>
    </source>
</evidence>
<keyword evidence="3" id="KW-1185">Reference proteome</keyword>
<dbReference type="AlphaFoldDB" id="A0AAW1JJ43"/>
<organism evidence="2 3">
    <name type="scientific">Popillia japonica</name>
    <name type="common">Japanese beetle</name>
    <dbReference type="NCBI Taxonomy" id="7064"/>
    <lineage>
        <taxon>Eukaryota</taxon>
        <taxon>Metazoa</taxon>
        <taxon>Ecdysozoa</taxon>
        <taxon>Arthropoda</taxon>
        <taxon>Hexapoda</taxon>
        <taxon>Insecta</taxon>
        <taxon>Pterygota</taxon>
        <taxon>Neoptera</taxon>
        <taxon>Endopterygota</taxon>
        <taxon>Coleoptera</taxon>
        <taxon>Polyphaga</taxon>
        <taxon>Scarabaeiformia</taxon>
        <taxon>Scarabaeidae</taxon>
        <taxon>Rutelinae</taxon>
        <taxon>Popillia</taxon>
    </lineage>
</organism>
<protein>
    <submittedName>
        <fullName evidence="2">Uncharacterized protein</fullName>
    </submittedName>
</protein>
<reference evidence="2 3" key="1">
    <citation type="journal article" date="2024" name="BMC Genomics">
        <title>De novo assembly and annotation of Popillia japonica's genome with initial clues to its potential as an invasive pest.</title>
        <authorList>
            <person name="Cucini C."/>
            <person name="Boschi S."/>
            <person name="Funari R."/>
            <person name="Cardaioli E."/>
            <person name="Iannotti N."/>
            <person name="Marturano G."/>
            <person name="Paoli F."/>
            <person name="Bruttini M."/>
            <person name="Carapelli A."/>
            <person name="Frati F."/>
            <person name="Nardi F."/>
        </authorList>
    </citation>
    <scope>NUCLEOTIDE SEQUENCE [LARGE SCALE GENOMIC DNA]</scope>
    <source>
        <strain evidence="2">DMR45628</strain>
    </source>
</reference>
<evidence type="ECO:0000256" key="1">
    <source>
        <dbReference type="SAM" id="Coils"/>
    </source>
</evidence>
<sequence length="157" mass="18018">MSSALASIVYAGTCKEQRETKEEIQQLRKNQKEFKENIAKQQQENDNLKKNNQGISKENICRNKGGIKGAKKYGIEKEKKKNCLIFSGICTNSNKPKVLKKRVEEIVKNHLQIEVNTKTVTKLGGRTCMVHLRTPDEKAKFMENKSKLKDIADKNFY</sequence>
<feature type="coiled-coil region" evidence="1">
    <location>
        <begin position="17"/>
        <end position="58"/>
    </location>
</feature>
<proteinExistence type="predicted"/>
<comment type="caution">
    <text evidence="2">The sequence shown here is derived from an EMBL/GenBank/DDBJ whole genome shotgun (WGS) entry which is preliminary data.</text>
</comment>
<dbReference type="EMBL" id="JASPKY010000372">
    <property type="protein sequence ID" value="KAK9703352.1"/>
    <property type="molecule type" value="Genomic_DNA"/>
</dbReference>
<keyword evidence="1" id="KW-0175">Coiled coil</keyword>
<evidence type="ECO:0000313" key="2">
    <source>
        <dbReference type="EMBL" id="KAK9703352.1"/>
    </source>
</evidence>
<gene>
    <name evidence="2" type="ORF">QE152_g29386</name>
</gene>
<dbReference type="Proteomes" id="UP001458880">
    <property type="component" value="Unassembled WGS sequence"/>
</dbReference>
<name>A0AAW1JJ43_POPJA</name>
<accession>A0AAW1JJ43</accession>